<keyword evidence="5" id="KW-1185">Reference proteome</keyword>
<feature type="coiled-coil region" evidence="1">
    <location>
        <begin position="2244"/>
        <end position="2271"/>
    </location>
</feature>
<protein>
    <submittedName>
        <fullName evidence="3">Uncharacterized protein</fullName>
    </submittedName>
</protein>
<evidence type="ECO:0000313" key="3">
    <source>
        <dbReference type="EMBL" id="CAE0690345.1"/>
    </source>
</evidence>
<dbReference type="PANTHER" id="PTHR23159:SF31">
    <property type="entry name" value="CENTROSOME-ASSOCIATED PROTEIN CEP250 ISOFORM X1"/>
    <property type="match status" value="1"/>
</dbReference>
<evidence type="ECO:0000256" key="1">
    <source>
        <dbReference type="SAM" id="Coils"/>
    </source>
</evidence>
<dbReference type="OrthoDB" id="10692392at2759"/>
<dbReference type="EMBL" id="HBIW01006901">
    <property type="protein sequence ID" value="CAE0690345.1"/>
    <property type="molecule type" value="Transcribed_RNA"/>
</dbReference>
<organism evidence="3">
    <name type="scientific">Pelagomonas calceolata</name>
    <dbReference type="NCBI Taxonomy" id="35677"/>
    <lineage>
        <taxon>Eukaryota</taxon>
        <taxon>Sar</taxon>
        <taxon>Stramenopiles</taxon>
        <taxon>Ochrophyta</taxon>
        <taxon>Pelagophyceae</taxon>
        <taxon>Pelagomonadales</taxon>
        <taxon>Pelagomonadaceae</taxon>
        <taxon>Pelagomonas</taxon>
    </lineage>
</organism>
<evidence type="ECO:0000313" key="4">
    <source>
        <dbReference type="EMBL" id="CAH0378678.1"/>
    </source>
</evidence>
<dbReference type="EMBL" id="CAKKNE010000006">
    <property type="protein sequence ID" value="CAH0378678.1"/>
    <property type="molecule type" value="Genomic_DNA"/>
</dbReference>
<reference evidence="3" key="1">
    <citation type="submission" date="2021-01" db="EMBL/GenBank/DDBJ databases">
        <authorList>
            <person name="Corre E."/>
            <person name="Pelletier E."/>
            <person name="Niang G."/>
            <person name="Scheremetjew M."/>
            <person name="Finn R."/>
            <person name="Kale V."/>
            <person name="Holt S."/>
            <person name="Cochrane G."/>
            <person name="Meng A."/>
            <person name="Brown T."/>
            <person name="Cohen L."/>
        </authorList>
    </citation>
    <scope>NUCLEOTIDE SEQUENCE</scope>
    <source>
        <strain evidence="3">CCMP1756</strain>
    </source>
</reference>
<feature type="region of interest" description="Disordered" evidence="2">
    <location>
        <begin position="2102"/>
        <end position="2121"/>
    </location>
</feature>
<reference evidence="4" key="2">
    <citation type="submission" date="2021-11" db="EMBL/GenBank/DDBJ databases">
        <authorList>
            <consortium name="Genoscope - CEA"/>
            <person name="William W."/>
        </authorList>
    </citation>
    <scope>NUCLEOTIDE SEQUENCE</scope>
</reference>
<evidence type="ECO:0000256" key="2">
    <source>
        <dbReference type="SAM" id="MobiDB-lite"/>
    </source>
</evidence>
<gene>
    <name evidence="3" type="ORF">PCAL00307_LOCUS5781</name>
    <name evidence="4" type="ORF">PECAL_6P02740</name>
</gene>
<feature type="region of interest" description="Disordered" evidence="2">
    <location>
        <begin position="821"/>
        <end position="854"/>
    </location>
</feature>
<dbReference type="PANTHER" id="PTHR23159">
    <property type="entry name" value="CENTROSOMAL PROTEIN 2"/>
    <property type="match status" value="1"/>
</dbReference>
<feature type="region of interest" description="Disordered" evidence="2">
    <location>
        <begin position="1158"/>
        <end position="1179"/>
    </location>
</feature>
<evidence type="ECO:0000313" key="5">
    <source>
        <dbReference type="Proteomes" id="UP000789595"/>
    </source>
</evidence>
<dbReference type="InterPro" id="IPR036322">
    <property type="entry name" value="WD40_repeat_dom_sf"/>
</dbReference>
<accession>A0A7S4E596</accession>
<feature type="compositionally biased region" description="Acidic residues" evidence="2">
    <location>
        <begin position="1164"/>
        <end position="1177"/>
    </location>
</feature>
<proteinExistence type="predicted"/>
<sequence>MAPPITYASSWALQVEASARWDDAKCAAAALDAAHDLALACDAKGLLTLWRWPLKDDIQRPSKCEALATKRTIGQIVPSSLLHVPRKKGCFVAVFEEEREVHAYIGDDKIHHYPLLVLDSRPTACTIHGGLGELISAHPGAVRCHSLRGFDQRDVKAPQRLEIKVDKNAVITALCASDDAGVLVALSAKGDYWCWDAYTGQSLAAGAKLNGPMASSELFRAHLHAPSRCFAALERPTPKSEPKSDKERRKMRQATMRRTCTRLWFLDGAHQAEARTKVDHRNYAPLTSTLCDAESEDCCLLLVGDSSGTVRGWHVSQDGCVAVLCARVPQLLPISGDGFMKVFGYKSRVVVCAGKAVICGLTHEPYSERRVEVSEEIVQLQSSEDTLITLSKNYLDGDDAAGPLTRVPSAIARVLLKAFGDSEPGWLVGFEDGDLEIITPHSRGRGREPRKLLGRASYVAACTSFLIDNIAGDDQREVFLAAYGSGEICGWSAEIGSQPDFHLPQHGAPILLAEAIGTQVLVLSRDGECRLWDLSSILDEDEGDMRFPLVGRFDASACGCAAVLEPRKGLVGEIVIGSATGSLEVWVLPGQDESVRTMTQTCHASSVTCIASSKGGQAYSLLTASAESIVRWVLDEHGLQARERFPVSRAPSSLVILPPLKGGDPDLWRFVGSYASTSSMIVQRRRRDVFGRIGMYAIIPQRPPTPLRQKLPDVDHDQHFTTHNFRGCDVEIGESKSRAIILGGKEGSVKPPGTPPPPVEKRVFHKESVKRQPRTPNLLITYFGKGPTHNPEIPSHIVQHTADRGPRQAYPAHLENKATARPGTAIEEEERPPTQPCSPSATIVPVAPSDTTGRQLKTVDKPVAPSLPGTSAYRQQILKEKKLGPLPADDPRLQPHTKEHVSRHANLMPASTPPKGALEGPIDVTAIEDWAPPSIDEEPLDHDELERRRKLALIYGADADESAWRPPYITSNVAPSQSCPAITDDKLTTMKFTSSLTDKHAMKGKERARKAMRGIRDVRKRPKSPTPVEAEDLSLVFRKKKVKPKGWALLKARKKEAVSLGQMPLGGLEAEEIRELMAEKRRRLEEKNNEPIKGIRGRHWGFVFEDGVSDEEYERRRRLAELEARARARHEAELKRLQQEEEEEARRLEAERLREEAARRAQLEADEEEAAEPEDPLAAERASLDEYDLGLYEIFNSLLPPNDKKRLLPFPRLMQWPVAANGTALGVDKGAVRDLYKQAHRCKHGGDRGNYRDFIVFARLLDCEFIRSRLGPSVTAISVLNNSCEEVVLSEDPPEVSHVVLVKLRVAYERTSDAEELAESKDVLRQARRLPEGRCALQVYVKAALVSDPPPAYDEVLSDGVVATDDAVDLEGLQPDKDYVAYAIVTEVPPDDSRPKLCKNLQDKARELLVASRIAFTTPPLPQVGALAENEIGIGWADLSPEARQTELNAALKDKLVKAAIEEAGLELCKPDDWKPIIRERNPAAKKRWDAWEHWWPRSGQVRKEFLEREMMFAATQSNMQEAAAAEGVTPPSKEDFEKAKSDPEAAARVEKFQKWYSGACDDSDSEEFEDEGFDDLFAAAEESEEEEEAVPFVRGGRAQAKKEAAHKASFKASSKPNDGVVEVAALKPLPAPVAKVVEAKPETVVVAEAVPEAVKSPSGSEAVSPTRTHTTRVSTPKRKKDAAAKALRVQARLAAAAARLKARTAFLGGRANKVDEVKGKIEEALANYVPPKRKHLRVYVRMIMTMLRMQRGAKEKKIQRATQDDELPDPDDIELFGDFDEDVVIKRADQMALDSLENREDKGEPTAPLWDSLDSTSRNNELRLACLLPDVVGSALEQMIQVPEPEDFETPERLSRVEVFVKWYSTDAETRNRVFTEFECKRAHEDQDVLDKAEADGIPGLDQCSNAFKRWYGASPMRAVFLAKAAENELCKRRFRACRDLPGSTPDSNQNQFLILSLPPLAVPARPPPPPIRYQVYPSTSDERWSVNEMLRWYSADRLQRELDLLRRLQADAAKKWTDEKWAREEGKRQRGSRKGMVDEDRRSALMRQALLELEVTYDAVGAFSVTVDAHKAVRDVTQVFYEEDRQVLLTEVEKGFEDSEGLNRTRGVGSGLDNGDEARDRAYQKQLEEEERARREAEERKARLERARQRREEARRKKHQDERAARVRANKAEVDRVEALFVQIRKQRAQKKVQDELDRLDAEAQKAVHKAMQRLEAAEVANNCLRFYAEQAIAPLLALQRLPVAEEVVEEEDEESVDAEEEYIRAEQQRLNDIVYAPFEPRFPDDDQEDEIVLRTVEPLVRKRSRDPQCVSYGELLLRTTPKMVPVLTSIGDRYREKHLGKLPPLSCDTVIDGLRRRRTLALSSGLDALDLVPPDGTRLALTAPPTPASPTRTRKKLPALPDPAVPLFPAPGPSHKVLRAVAAARRRVADVRREADTEKRARSSHGLRAYASFSGEPLGLLGGTMSIARPTSMKDLRPVAVATDAATAEK</sequence>
<dbReference type="Proteomes" id="UP000789595">
    <property type="component" value="Unassembled WGS sequence"/>
</dbReference>
<feature type="compositionally biased region" description="Polar residues" evidence="2">
    <location>
        <begin position="1658"/>
        <end position="1675"/>
    </location>
</feature>
<feature type="region of interest" description="Disordered" evidence="2">
    <location>
        <begin position="1657"/>
        <end position="1682"/>
    </location>
</feature>
<name>A0A7S4E596_9STRA</name>
<dbReference type="SUPFAM" id="SSF50978">
    <property type="entry name" value="WD40 repeat-like"/>
    <property type="match status" value="2"/>
</dbReference>
<dbReference type="Gene3D" id="2.130.10.10">
    <property type="entry name" value="YVTN repeat-like/Quinoprotein amine dehydrogenase"/>
    <property type="match status" value="1"/>
</dbReference>
<feature type="region of interest" description="Disordered" evidence="2">
    <location>
        <begin position="2151"/>
        <end position="2170"/>
    </location>
</feature>
<dbReference type="InterPro" id="IPR015943">
    <property type="entry name" value="WD40/YVTN_repeat-like_dom_sf"/>
</dbReference>
<keyword evidence="1" id="KW-0175">Coiled coil</keyword>